<dbReference type="GO" id="GO:0003677">
    <property type="term" value="F:DNA binding"/>
    <property type="evidence" value="ECO:0007669"/>
    <property type="project" value="UniProtKB-KW"/>
</dbReference>
<dbReference type="AlphaFoldDB" id="A0A7J5B085"/>
<dbReference type="PANTHER" id="PTHR30136">
    <property type="entry name" value="HELIX-TURN-HELIX TRANSCRIPTIONAL REGULATOR, ICLR FAMILY"/>
    <property type="match status" value="1"/>
</dbReference>
<evidence type="ECO:0000313" key="7">
    <source>
        <dbReference type="Proteomes" id="UP000490386"/>
    </source>
</evidence>
<evidence type="ECO:0000259" key="4">
    <source>
        <dbReference type="PROSITE" id="PS51077"/>
    </source>
</evidence>
<dbReference type="PROSITE" id="PS51077">
    <property type="entry name" value="HTH_ICLR"/>
    <property type="match status" value="1"/>
</dbReference>
<evidence type="ECO:0000256" key="3">
    <source>
        <dbReference type="ARBA" id="ARBA00023163"/>
    </source>
</evidence>
<dbReference type="Gene3D" id="3.30.450.40">
    <property type="match status" value="1"/>
</dbReference>
<evidence type="ECO:0000256" key="1">
    <source>
        <dbReference type="ARBA" id="ARBA00023015"/>
    </source>
</evidence>
<dbReference type="RefSeq" id="WP_151424559.1">
    <property type="nucleotide sequence ID" value="NZ_CANKVH010000009.1"/>
</dbReference>
<gene>
    <name evidence="6" type="ORF">F8O03_14875</name>
</gene>
<dbReference type="SUPFAM" id="SSF55781">
    <property type="entry name" value="GAF domain-like"/>
    <property type="match status" value="1"/>
</dbReference>
<dbReference type="EMBL" id="WBJX01000005">
    <property type="protein sequence ID" value="KAB1636843.1"/>
    <property type="molecule type" value="Genomic_DNA"/>
</dbReference>
<dbReference type="InterPro" id="IPR036390">
    <property type="entry name" value="WH_DNA-bd_sf"/>
</dbReference>
<dbReference type="GO" id="GO:0045892">
    <property type="term" value="P:negative regulation of DNA-templated transcription"/>
    <property type="evidence" value="ECO:0007669"/>
    <property type="project" value="TreeGrafter"/>
</dbReference>
<reference evidence="6 7" key="1">
    <citation type="submission" date="2019-09" db="EMBL/GenBank/DDBJ databases">
        <title>Phylogeny of genus Pseudoclavibacter and closely related genus.</title>
        <authorList>
            <person name="Li Y."/>
        </authorList>
    </citation>
    <scope>NUCLEOTIDE SEQUENCE [LARGE SCALE GENOMIC DNA]</scope>
    <source>
        <strain evidence="6 7">THG-MD12</strain>
    </source>
</reference>
<dbReference type="Pfam" id="PF09339">
    <property type="entry name" value="HTH_IclR"/>
    <property type="match status" value="1"/>
</dbReference>
<dbReference type="InterPro" id="IPR036388">
    <property type="entry name" value="WH-like_DNA-bd_sf"/>
</dbReference>
<evidence type="ECO:0000259" key="5">
    <source>
        <dbReference type="PROSITE" id="PS51078"/>
    </source>
</evidence>
<dbReference type="PANTHER" id="PTHR30136:SF35">
    <property type="entry name" value="HTH-TYPE TRANSCRIPTIONAL REGULATOR RV1719"/>
    <property type="match status" value="1"/>
</dbReference>
<dbReference type="Gene3D" id="1.10.10.10">
    <property type="entry name" value="Winged helix-like DNA-binding domain superfamily/Winged helix DNA-binding domain"/>
    <property type="match status" value="1"/>
</dbReference>
<keyword evidence="2" id="KW-0238">DNA-binding</keyword>
<dbReference type="Pfam" id="PF01614">
    <property type="entry name" value="IclR_C"/>
    <property type="match status" value="1"/>
</dbReference>
<feature type="domain" description="IclR-ED" evidence="5">
    <location>
        <begin position="79"/>
        <end position="262"/>
    </location>
</feature>
<feature type="domain" description="HTH iclR-type" evidence="4">
    <location>
        <begin position="17"/>
        <end position="78"/>
    </location>
</feature>
<keyword evidence="7" id="KW-1185">Reference proteome</keyword>
<evidence type="ECO:0000256" key="2">
    <source>
        <dbReference type="ARBA" id="ARBA00023125"/>
    </source>
</evidence>
<dbReference type="SMART" id="SM00346">
    <property type="entry name" value="HTH_ICLR"/>
    <property type="match status" value="1"/>
</dbReference>
<comment type="caution">
    <text evidence="6">The sequence shown here is derived from an EMBL/GenBank/DDBJ whole genome shotgun (WGS) entry which is preliminary data.</text>
</comment>
<name>A0A7J5B085_9MICO</name>
<dbReference type="InterPro" id="IPR050707">
    <property type="entry name" value="HTH_MetabolicPath_Reg"/>
</dbReference>
<dbReference type="GO" id="GO:0003700">
    <property type="term" value="F:DNA-binding transcription factor activity"/>
    <property type="evidence" value="ECO:0007669"/>
    <property type="project" value="TreeGrafter"/>
</dbReference>
<dbReference type="Proteomes" id="UP000490386">
    <property type="component" value="Unassembled WGS sequence"/>
</dbReference>
<sequence>MTSADDAPAQRSEPGGIRAVSRALDVLDCFENEGQSLAVADIVRRCELPRTTVLRLVDTLVGERMLQLLPDGRVSVGPRMIRWGAFAKAAWSAPAATLDRLRELAEQTGETVSLYVRRDLKRVAIAQAPGRHTIRHVVQVGDELPIWLGAASTTLLSGERPDVLDAVLAQLDADEDIDVDTAALRRRVDKIREQGWGLSHGERESGNSGLAMLVPENPDRPHLQPVVVVLGGPTARFVDARIPEFVDALRTCVRDVPRTGLPPALE</sequence>
<dbReference type="InterPro" id="IPR029016">
    <property type="entry name" value="GAF-like_dom_sf"/>
</dbReference>
<proteinExistence type="predicted"/>
<evidence type="ECO:0000313" key="6">
    <source>
        <dbReference type="EMBL" id="KAB1636843.1"/>
    </source>
</evidence>
<dbReference type="OrthoDB" id="4068713at2"/>
<dbReference type="InterPro" id="IPR014757">
    <property type="entry name" value="Tscrpt_reg_IclR_C"/>
</dbReference>
<dbReference type="SUPFAM" id="SSF46785">
    <property type="entry name" value="Winged helix' DNA-binding domain"/>
    <property type="match status" value="1"/>
</dbReference>
<keyword evidence="1" id="KW-0805">Transcription regulation</keyword>
<dbReference type="InterPro" id="IPR005471">
    <property type="entry name" value="Tscrpt_reg_IclR_N"/>
</dbReference>
<organism evidence="6 7">
    <name type="scientific">Pseudoclavibacter terrae</name>
    <dbReference type="NCBI Taxonomy" id="1530195"/>
    <lineage>
        <taxon>Bacteria</taxon>
        <taxon>Bacillati</taxon>
        <taxon>Actinomycetota</taxon>
        <taxon>Actinomycetes</taxon>
        <taxon>Micrococcales</taxon>
        <taxon>Microbacteriaceae</taxon>
        <taxon>Pseudoclavibacter</taxon>
    </lineage>
</organism>
<protein>
    <submittedName>
        <fullName evidence="6">IclR family transcriptional regulator</fullName>
    </submittedName>
</protein>
<accession>A0A7J5B085</accession>
<keyword evidence="3" id="KW-0804">Transcription</keyword>
<dbReference type="PROSITE" id="PS51078">
    <property type="entry name" value="ICLR_ED"/>
    <property type="match status" value="1"/>
</dbReference>